<name>A0A6A6NUM1_9PEZI</name>
<reference evidence="1" key="1">
    <citation type="journal article" date="2020" name="Stud. Mycol.">
        <title>101 Dothideomycetes genomes: a test case for predicting lifestyles and emergence of pathogens.</title>
        <authorList>
            <person name="Haridas S."/>
            <person name="Albert R."/>
            <person name="Binder M."/>
            <person name="Bloem J."/>
            <person name="Labutti K."/>
            <person name="Salamov A."/>
            <person name="Andreopoulos B."/>
            <person name="Baker S."/>
            <person name="Barry K."/>
            <person name="Bills G."/>
            <person name="Bluhm B."/>
            <person name="Cannon C."/>
            <person name="Castanera R."/>
            <person name="Culley D."/>
            <person name="Daum C."/>
            <person name="Ezra D."/>
            <person name="Gonzalez J."/>
            <person name="Henrissat B."/>
            <person name="Kuo A."/>
            <person name="Liang C."/>
            <person name="Lipzen A."/>
            <person name="Lutzoni F."/>
            <person name="Magnuson J."/>
            <person name="Mondo S."/>
            <person name="Nolan M."/>
            <person name="Ohm R."/>
            <person name="Pangilinan J."/>
            <person name="Park H.-J."/>
            <person name="Ramirez L."/>
            <person name="Alfaro M."/>
            <person name="Sun H."/>
            <person name="Tritt A."/>
            <person name="Yoshinaga Y."/>
            <person name="Zwiers L.-H."/>
            <person name="Turgeon B."/>
            <person name="Goodwin S."/>
            <person name="Spatafora J."/>
            <person name="Crous P."/>
            <person name="Grigoriev I."/>
        </authorList>
    </citation>
    <scope>NUCLEOTIDE SEQUENCE</scope>
    <source>
        <strain evidence="1">ATCC 16933</strain>
    </source>
</reference>
<dbReference type="EMBL" id="MU001688">
    <property type="protein sequence ID" value="KAF2455132.1"/>
    <property type="molecule type" value="Genomic_DNA"/>
</dbReference>
<dbReference type="OrthoDB" id="5418749at2759"/>
<evidence type="ECO:0000313" key="1">
    <source>
        <dbReference type="EMBL" id="KAF2455132.1"/>
    </source>
</evidence>
<dbReference type="PANTHER" id="PTHR42030:SF1">
    <property type="entry name" value="DRBM DOMAIN-CONTAINING PROTEIN"/>
    <property type="match status" value="1"/>
</dbReference>
<keyword evidence="2" id="KW-1185">Reference proteome</keyword>
<organism evidence="1 2">
    <name type="scientific">Lineolata rhizophorae</name>
    <dbReference type="NCBI Taxonomy" id="578093"/>
    <lineage>
        <taxon>Eukaryota</taxon>
        <taxon>Fungi</taxon>
        <taxon>Dikarya</taxon>
        <taxon>Ascomycota</taxon>
        <taxon>Pezizomycotina</taxon>
        <taxon>Dothideomycetes</taxon>
        <taxon>Dothideomycetes incertae sedis</taxon>
        <taxon>Lineolatales</taxon>
        <taxon>Lineolataceae</taxon>
        <taxon>Lineolata</taxon>
    </lineage>
</organism>
<evidence type="ECO:0008006" key="3">
    <source>
        <dbReference type="Google" id="ProtNLM"/>
    </source>
</evidence>
<accession>A0A6A6NUM1</accession>
<dbReference type="PANTHER" id="PTHR42030">
    <property type="entry name" value="DRBM DOMAIN-CONTAINING PROTEIN"/>
    <property type="match status" value="1"/>
</dbReference>
<sequence length="109" mass="12729">MTSQSPNGSTTPTASTYWQDKLRDLCNTAQYRQPVYNISSDRRGGRTAWSCTIEVEGRRIPARYWYDGNFIHNAREDAAEMALQYLNQLQQHQQQQSPQQNPAWYGYHQ</sequence>
<protein>
    <recommendedName>
        <fullName evidence="3">DRBM domain-containing protein</fullName>
    </recommendedName>
</protein>
<gene>
    <name evidence="1" type="ORF">BDY21DRAFT_79644</name>
</gene>
<dbReference type="Proteomes" id="UP000799766">
    <property type="component" value="Unassembled WGS sequence"/>
</dbReference>
<dbReference type="AlphaFoldDB" id="A0A6A6NUM1"/>
<proteinExistence type="predicted"/>
<evidence type="ECO:0000313" key="2">
    <source>
        <dbReference type="Proteomes" id="UP000799766"/>
    </source>
</evidence>
<dbReference type="Gene3D" id="3.30.160.20">
    <property type="match status" value="1"/>
</dbReference>
<dbReference type="SUPFAM" id="SSF54768">
    <property type="entry name" value="dsRNA-binding domain-like"/>
    <property type="match status" value="1"/>
</dbReference>